<sequence>MGRLYPALVDAMLSAFVAAMSRLDADLNSHRQRFIEFYTALAAFYVSDPTHQLLPTLFNMDLWKID</sequence>
<reference evidence="1" key="1">
    <citation type="submission" date="2018-05" db="EMBL/GenBank/DDBJ databases">
        <title>Bacterial isolates from healthy term breastfed infants carrying antibiotic resistance genes.</title>
        <authorList>
            <person name="Casaburi G."/>
        </authorList>
    </citation>
    <scope>NUCLEOTIDE SEQUENCE [LARGE SCALE GENOMIC DNA]</scope>
    <source>
        <strain evidence="1">7084_4</strain>
    </source>
</reference>
<evidence type="ECO:0000313" key="1">
    <source>
        <dbReference type="EMBL" id="QFG76627.1"/>
    </source>
</evidence>
<proteinExistence type="predicted"/>
<gene>
    <name evidence="1" type="ORF">DMB90_09210</name>
</gene>
<accession>A0A5P6A9M5</accession>
<organism evidence="1">
    <name type="scientific">Raoultella planticola</name>
    <name type="common">Klebsiella planticola</name>
    <dbReference type="NCBI Taxonomy" id="575"/>
    <lineage>
        <taxon>Bacteria</taxon>
        <taxon>Pseudomonadati</taxon>
        <taxon>Pseudomonadota</taxon>
        <taxon>Gammaproteobacteria</taxon>
        <taxon>Enterobacterales</taxon>
        <taxon>Enterobacteriaceae</taxon>
        <taxon>Klebsiella/Raoultella group</taxon>
        <taxon>Raoultella</taxon>
    </lineage>
</organism>
<dbReference type="EMBL" id="CP029752">
    <property type="protein sequence ID" value="QFG76627.1"/>
    <property type="molecule type" value="Genomic_DNA"/>
</dbReference>
<protein>
    <submittedName>
        <fullName evidence="1">Uncharacterized protein</fullName>
    </submittedName>
</protein>
<name>A0A5P6A9M5_RAOPL</name>
<dbReference type="AlphaFoldDB" id="A0A5P6A9M5"/>